<accession>A0AAW8YK88</accession>
<organism evidence="1 2">
    <name type="scientific">Pediococcus acidilactici</name>
    <dbReference type="NCBI Taxonomy" id="1254"/>
    <lineage>
        <taxon>Bacteria</taxon>
        <taxon>Bacillati</taxon>
        <taxon>Bacillota</taxon>
        <taxon>Bacilli</taxon>
        <taxon>Lactobacillales</taxon>
        <taxon>Lactobacillaceae</taxon>
        <taxon>Pediococcus</taxon>
        <taxon>Pediococcus acidilactici group</taxon>
    </lineage>
</organism>
<protein>
    <recommendedName>
        <fullName evidence="3">DNA-binding protein</fullName>
    </recommendedName>
</protein>
<evidence type="ECO:0008006" key="3">
    <source>
        <dbReference type="Google" id="ProtNLM"/>
    </source>
</evidence>
<comment type="caution">
    <text evidence="1">The sequence shown here is derived from an EMBL/GenBank/DDBJ whole genome shotgun (WGS) entry which is preliminary data.</text>
</comment>
<sequence>MAVKERLSDDKFPLLMDRKTVAEYLGFSVATVDKAVEYGGLDEAVISPSYLNRTYYIKPKVNKWVEGL</sequence>
<dbReference type="Proteomes" id="UP001280897">
    <property type="component" value="Unassembled WGS sequence"/>
</dbReference>
<evidence type="ECO:0000313" key="1">
    <source>
        <dbReference type="EMBL" id="MDV2621974.1"/>
    </source>
</evidence>
<proteinExistence type="predicted"/>
<dbReference type="EMBL" id="JAWJAV010000007">
    <property type="protein sequence ID" value="MDV2621974.1"/>
    <property type="molecule type" value="Genomic_DNA"/>
</dbReference>
<reference evidence="1" key="2">
    <citation type="submission" date="2023-10" db="EMBL/GenBank/DDBJ databases">
        <authorList>
            <person name="Khurajog B."/>
        </authorList>
    </citation>
    <scope>NUCLEOTIDE SEQUENCE</scope>
    <source>
        <strain evidence="1">BF9</strain>
    </source>
</reference>
<name>A0AAW8YK88_PEDAC</name>
<dbReference type="AlphaFoldDB" id="A0AAW8YK88"/>
<gene>
    <name evidence="1" type="ORF">R0G89_09540</name>
</gene>
<dbReference type="RefSeq" id="WP_036672525.1">
    <property type="nucleotide sequence ID" value="NZ_CP067392.1"/>
</dbReference>
<evidence type="ECO:0000313" key="2">
    <source>
        <dbReference type="Proteomes" id="UP001280897"/>
    </source>
</evidence>
<reference evidence="1" key="1">
    <citation type="journal article" date="2023" name="PeerJ">
        <title>Selection and evaluation of lactic acid bacteria from chicken feces in Thailand as potential probiotics.</title>
        <authorList>
            <person name="Khurajog B."/>
            <person name="Disastra Y."/>
            <person name="Lawwyne L.D."/>
            <person name="Sirichokchatchawan W."/>
            <person name="Niyomtham W."/>
            <person name="Yindee J."/>
            <person name="Hampson D.J."/>
            <person name="Prapasarakul N."/>
        </authorList>
    </citation>
    <scope>NUCLEOTIDE SEQUENCE</scope>
    <source>
        <strain evidence="1">BF9</strain>
    </source>
</reference>